<dbReference type="EMBL" id="DVGY01000128">
    <property type="protein sequence ID" value="HIR41306.1"/>
    <property type="molecule type" value="Genomic_DNA"/>
</dbReference>
<feature type="binding site" evidence="16">
    <location>
        <begin position="6"/>
        <end position="13"/>
    </location>
    <ligand>
        <name>ATP</name>
        <dbReference type="ChEBI" id="CHEBI:30616"/>
    </ligand>
</feature>
<dbReference type="GO" id="GO:0005737">
    <property type="term" value="C:cytoplasm"/>
    <property type="evidence" value="ECO:0007669"/>
    <property type="project" value="UniProtKB-SubCell"/>
</dbReference>
<evidence type="ECO:0000256" key="11">
    <source>
        <dbReference type="ARBA" id="ARBA00022840"/>
    </source>
</evidence>
<dbReference type="SUPFAM" id="SSF53067">
    <property type="entry name" value="Actin-like ATPase domain"/>
    <property type="match status" value="2"/>
</dbReference>
<evidence type="ECO:0000256" key="3">
    <source>
        <dbReference type="ARBA" id="ARBA00004496"/>
    </source>
</evidence>
<evidence type="ECO:0000256" key="16">
    <source>
        <dbReference type="HAMAP-Rule" id="MF_01274"/>
    </source>
</evidence>
<dbReference type="NCBIfam" id="TIGR00671">
    <property type="entry name" value="baf"/>
    <property type="match status" value="1"/>
</dbReference>
<comment type="caution">
    <text evidence="17">The sequence shown here is derived from an EMBL/GenBank/DDBJ whole genome shotgun (WGS) entry which is preliminary data.</text>
</comment>
<keyword evidence="13 16" id="KW-0173">Coenzyme A biosynthesis</keyword>
<keyword evidence="10 16" id="KW-0418">Kinase</keyword>
<feature type="binding site" evidence="16">
    <location>
        <position position="100"/>
    </location>
    <ligand>
        <name>substrate</name>
    </ligand>
</feature>
<evidence type="ECO:0000313" key="17">
    <source>
        <dbReference type="EMBL" id="HIR41306.1"/>
    </source>
</evidence>
<accession>A0A9D1ALC0</accession>
<evidence type="ECO:0000256" key="13">
    <source>
        <dbReference type="ARBA" id="ARBA00022993"/>
    </source>
</evidence>
<evidence type="ECO:0000256" key="14">
    <source>
        <dbReference type="ARBA" id="ARBA00038036"/>
    </source>
</evidence>
<dbReference type="PANTHER" id="PTHR34265:SF1">
    <property type="entry name" value="TYPE III PANTOTHENATE KINASE"/>
    <property type="match status" value="1"/>
</dbReference>
<dbReference type="GO" id="GO:0004594">
    <property type="term" value="F:pantothenate kinase activity"/>
    <property type="evidence" value="ECO:0007669"/>
    <property type="project" value="UniProtKB-UniRule"/>
</dbReference>
<feature type="binding site" evidence="16">
    <location>
        <begin position="107"/>
        <end position="110"/>
    </location>
    <ligand>
        <name>substrate</name>
    </ligand>
</feature>
<evidence type="ECO:0000256" key="2">
    <source>
        <dbReference type="ARBA" id="ARBA00001958"/>
    </source>
</evidence>
<dbReference type="AlphaFoldDB" id="A0A9D1ALC0"/>
<keyword evidence="7 16" id="KW-0963">Cytoplasm</keyword>
<proteinExistence type="inferred from homology"/>
<dbReference type="InterPro" id="IPR043129">
    <property type="entry name" value="ATPase_NBD"/>
</dbReference>
<dbReference type="InterPro" id="IPR004619">
    <property type="entry name" value="Type_III_PanK"/>
</dbReference>
<dbReference type="GO" id="GO:0005524">
    <property type="term" value="F:ATP binding"/>
    <property type="evidence" value="ECO:0007669"/>
    <property type="project" value="UniProtKB-UniRule"/>
</dbReference>
<comment type="function">
    <text evidence="16">Catalyzes the phosphorylation of pantothenate (Pan), the first step in CoA biosynthesis.</text>
</comment>
<dbReference type="EC" id="2.7.1.33" evidence="6 16"/>
<comment type="subcellular location">
    <subcellularLocation>
        <location evidence="3 16">Cytoplasm</location>
    </subcellularLocation>
</comment>
<gene>
    <name evidence="16" type="primary">coaX</name>
    <name evidence="17" type="ORF">IAB36_05720</name>
</gene>
<keyword evidence="8 16" id="KW-0808">Transferase</keyword>
<evidence type="ECO:0000256" key="7">
    <source>
        <dbReference type="ARBA" id="ARBA00022490"/>
    </source>
</evidence>
<dbReference type="NCBIfam" id="NF009848">
    <property type="entry name" value="PRK13318.1-6"/>
    <property type="match status" value="1"/>
</dbReference>
<dbReference type="Pfam" id="PF03309">
    <property type="entry name" value="Pan_kinase"/>
    <property type="match status" value="1"/>
</dbReference>
<feature type="binding site" evidence="16">
    <location>
        <position position="129"/>
    </location>
    <ligand>
        <name>K(+)</name>
        <dbReference type="ChEBI" id="CHEBI:29103"/>
    </ligand>
</feature>
<keyword evidence="16" id="KW-0479">Metal-binding</keyword>
<keyword evidence="12 16" id="KW-0630">Potassium</keyword>
<evidence type="ECO:0000256" key="15">
    <source>
        <dbReference type="ARBA" id="ARBA00040883"/>
    </source>
</evidence>
<dbReference type="PANTHER" id="PTHR34265">
    <property type="entry name" value="TYPE III PANTOTHENATE KINASE"/>
    <property type="match status" value="1"/>
</dbReference>
<evidence type="ECO:0000256" key="12">
    <source>
        <dbReference type="ARBA" id="ARBA00022958"/>
    </source>
</evidence>
<feature type="binding site" evidence="16">
    <location>
        <position position="132"/>
    </location>
    <ligand>
        <name>ATP</name>
        <dbReference type="ChEBI" id="CHEBI:30616"/>
    </ligand>
</feature>
<evidence type="ECO:0000256" key="9">
    <source>
        <dbReference type="ARBA" id="ARBA00022741"/>
    </source>
</evidence>
<dbReference type="NCBIfam" id="NF009855">
    <property type="entry name" value="PRK13321.1"/>
    <property type="match status" value="1"/>
</dbReference>
<name>A0A9D1ALC0_9FIRM</name>
<comment type="catalytic activity">
    <reaction evidence="1 16">
        <text>(R)-pantothenate + ATP = (R)-4'-phosphopantothenate + ADP + H(+)</text>
        <dbReference type="Rhea" id="RHEA:16373"/>
        <dbReference type="ChEBI" id="CHEBI:10986"/>
        <dbReference type="ChEBI" id="CHEBI:15378"/>
        <dbReference type="ChEBI" id="CHEBI:29032"/>
        <dbReference type="ChEBI" id="CHEBI:30616"/>
        <dbReference type="ChEBI" id="CHEBI:456216"/>
        <dbReference type="EC" id="2.7.1.33"/>
    </reaction>
</comment>
<feature type="active site" description="Proton acceptor" evidence="16">
    <location>
        <position position="109"/>
    </location>
</feature>
<evidence type="ECO:0000313" key="18">
    <source>
        <dbReference type="Proteomes" id="UP000886749"/>
    </source>
</evidence>
<comment type="pathway">
    <text evidence="4 16">Cofactor biosynthesis; coenzyme A biosynthesis; CoA from (R)-pantothenate: step 1/5.</text>
</comment>
<protein>
    <recommendedName>
        <fullName evidence="15 16">Type III pantothenate kinase</fullName>
        <ecNumber evidence="6 16">2.7.1.33</ecNumber>
    </recommendedName>
    <alternativeName>
        <fullName evidence="16">PanK-III</fullName>
    </alternativeName>
    <alternativeName>
        <fullName evidence="16">Pantothenic acid kinase</fullName>
    </alternativeName>
</protein>
<evidence type="ECO:0000256" key="8">
    <source>
        <dbReference type="ARBA" id="ARBA00022679"/>
    </source>
</evidence>
<evidence type="ECO:0000256" key="5">
    <source>
        <dbReference type="ARBA" id="ARBA00011738"/>
    </source>
</evidence>
<dbReference type="Gene3D" id="3.30.420.40">
    <property type="match status" value="2"/>
</dbReference>
<comment type="cofactor">
    <cofactor evidence="2">
        <name>K(+)</name>
        <dbReference type="ChEBI" id="CHEBI:29103"/>
    </cofactor>
</comment>
<evidence type="ECO:0000256" key="10">
    <source>
        <dbReference type="ARBA" id="ARBA00022777"/>
    </source>
</evidence>
<evidence type="ECO:0000256" key="4">
    <source>
        <dbReference type="ARBA" id="ARBA00005225"/>
    </source>
</evidence>
<reference evidence="17" key="1">
    <citation type="submission" date="2020-10" db="EMBL/GenBank/DDBJ databases">
        <authorList>
            <person name="Gilroy R."/>
        </authorList>
    </citation>
    <scope>NUCLEOTIDE SEQUENCE</scope>
    <source>
        <strain evidence="17">CHK184-25365</strain>
    </source>
</reference>
<dbReference type="GO" id="GO:0046872">
    <property type="term" value="F:metal ion binding"/>
    <property type="evidence" value="ECO:0007669"/>
    <property type="project" value="UniProtKB-KW"/>
</dbReference>
<organism evidence="17 18">
    <name type="scientific">Candidatus Egerieicola pullicola</name>
    <dbReference type="NCBI Taxonomy" id="2840775"/>
    <lineage>
        <taxon>Bacteria</taxon>
        <taxon>Bacillati</taxon>
        <taxon>Bacillota</taxon>
        <taxon>Clostridia</taxon>
        <taxon>Eubacteriales</taxon>
        <taxon>Oscillospiraceae</taxon>
        <taxon>Oscillospiraceae incertae sedis</taxon>
        <taxon>Candidatus Egerieicola</taxon>
    </lineage>
</organism>
<comment type="cofactor">
    <cofactor evidence="16">
        <name>NH4(+)</name>
        <dbReference type="ChEBI" id="CHEBI:28938"/>
    </cofactor>
    <cofactor evidence="16">
        <name>K(+)</name>
        <dbReference type="ChEBI" id="CHEBI:29103"/>
    </cofactor>
    <text evidence="16">A monovalent cation. Ammonium or potassium.</text>
</comment>
<comment type="similarity">
    <text evidence="14 16">Belongs to the type III pantothenate kinase family.</text>
</comment>
<dbReference type="GO" id="GO:0015937">
    <property type="term" value="P:coenzyme A biosynthetic process"/>
    <property type="evidence" value="ECO:0007669"/>
    <property type="project" value="UniProtKB-UniRule"/>
</dbReference>
<evidence type="ECO:0000256" key="1">
    <source>
        <dbReference type="ARBA" id="ARBA00001206"/>
    </source>
</evidence>
<keyword evidence="9 16" id="KW-0547">Nucleotide-binding</keyword>
<sequence length="258" mass="27875">MLFVVDVGNTNMEFGVYEQGKLCQSFRLVTRRDITSDEVGLQIRTFFSIHGLRPEDVEDVVVTSVVPQVMYSMKNAFRKYLGKEPLVVQENLEIPIVNRYSNPAEVGADRLVNAFAALKKYGAPLIVVDFGTATTFDVIDASGAYLGGSIYPGIKVSLDALVGNTSKLPRVEIEPPAKVVGDNTVASIQSGIVYGYCGAVIHMLKLIRQELGVEAKAVATGGLSGMIGRQTGAFAEIDKSLTLDGLAMIYQEGRRYGG</sequence>
<comment type="subunit">
    <text evidence="5 16">Homodimer.</text>
</comment>
<feature type="binding site" evidence="16">
    <location>
        <position position="184"/>
    </location>
    <ligand>
        <name>substrate</name>
    </ligand>
</feature>
<dbReference type="CDD" id="cd24015">
    <property type="entry name" value="ASKHA_NBD_PanK-III"/>
    <property type="match status" value="1"/>
</dbReference>
<dbReference type="HAMAP" id="MF_01274">
    <property type="entry name" value="Pantothen_kinase_3"/>
    <property type="match status" value="1"/>
</dbReference>
<keyword evidence="11 16" id="KW-0067">ATP-binding</keyword>
<dbReference type="Proteomes" id="UP000886749">
    <property type="component" value="Unassembled WGS sequence"/>
</dbReference>
<evidence type="ECO:0000256" key="6">
    <source>
        <dbReference type="ARBA" id="ARBA00012102"/>
    </source>
</evidence>
<reference evidence="17" key="2">
    <citation type="journal article" date="2021" name="PeerJ">
        <title>Extensive microbial diversity within the chicken gut microbiome revealed by metagenomics and culture.</title>
        <authorList>
            <person name="Gilroy R."/>
            <person name="Ravi A."/>
            <person name="Getino M."/>
            <person name="Pursley I."/>
            <person name="Horton D.L."/>
            <person name="Alikhan N.F."/>
            <person name="Baker D."/>
            <person name="Gharbi K."/>
            <person name="Hall N."/>
            <person name="Watson M."/>
            <person name="Adriaenssens E.M."/>
            <person name="Foster-Nyarko E."/>
            <person name="Jarju S."/>
            <person name="Secka A."/>
            <person name="Antonio M."/>
            <person name="Oren A."/>
            <person name="Chaudhuri R.R."/>
            <person name="La Ragione R."/>
            <person name="Hildebrand F."/>
            <person name="Pallen M.J."/>
        </authorList>
    </citation>
    <scope>NUCLEOTIDE SEQUENCE</scope>
    <source>
        <strain evidence="17">CHK184-25365</strain>
    </source>
</reference>